<evidence type="ECO:0007829" key="5">
    <source>
        <dbReference type="PeptideAtlas" id="G5EBW5"/>
    </source>
</evidence>
<sequence>MNKMLSRNQNVIRVAARSHFSADPARSPQTEIILLHAGQPWNEFHAKEFLKNQSAQSMRLRMPNFVHTLIANGKLKNENLKGCIAAYKNVPSLESQVDRLGKKIEESLDTVVPEHGPFKVSRLFQFDEVSFEDQLKEIKSHRSQHYIFMPLYPHFSAIDSETLLVKSAKIIEQTSSPLVQGNKNITSSRIEQNSDYSYDVSAIWRWNNHPILADYWSSKIKEVLPKLDGVVFAAPRKFTCNYGPVFASCERTMNQLGDLIPWRLGFYSSWDSFDLPSMQGVASQVQKIRKTSESGKVAVVPITDVIETFNTLYTLPKKVEHLKNALVLRPDYESDHLTHGISEIVKNLLLGRKDQQLEVACSTRQLQNLNIFLH</sequence>
<dbReference type="PhylomeDB" id="G5EBW5"/>
<reference evidence="2 3" key="1">
    <citation type="journal article" date="1998" name="Science">
        <title>Genome sequence of the nematode C. elegans: a platform for investigating biology.</title>
        <authorList>
            <consortium name="The C. elegans sequencing consortium"/>
            <person name="Sulson J.E."/>
            <person name="Waterston R."/>
        </authorList>
    </citation>
    <scope>NUCLEOTIDE SEQUENCE [LARGE SCALE GENOMIC DNA]</scope>
    <source>
        <strain evidence="2 3">Bristol N2</strain>
    </source>
</reference>
<dbReference type="eggNOG" id="ENOG502S8PM">
    <property type="taxonomic scope" value="Eukaryota"/>
</dbReference>
<gene>
    <name evidence="2 4" type="primary">fecl-1</name>
    <name evidence="2" type="ORF">CELE_K07G5.6</name>
    <name evidence="4" type="ORF">K07G5.6</name>
</gene>
<dbReference type="GeneID" id="172454"/>
<name>G5EBW5_CAEEL</name>
<evidence type="ECO:0000313" key="4">
    <source>
        <dbReference type="WormBase" id="K07G5.6"/>
    </source>
</evidence>
<dbReference type="OMA" id="PWKLAWF"/>
<proteinExistence type="evidence at protein level"/>
<dbReference type="GO" id="GO:0004325">
    <property type="term" value="F:ferrochelatase activity"/>
    <property type="evidence" value="ECO:0000318"/>
    <property type="project" value="GO_Central"/>
</dbReference>
<dbReference type="KEGG" id="cel:CELE_K07G5.6"/>
<dbReference type="PeptideAtlas" id="G5EBW5"/>
<dbReference type="Bgee" id="WBGene00010645">
    <property type="expression patterns" value="Expressed in germ line (C elegans) and 4 other cell types or tissues"/>
</dbReference>
<dbReference type="OrthoDB" id="1323at2759"/>
<keyword evidence="3" id="KW-1185">Reference proteome</keyword>
<dbReference type="PANTHER" id="PTHR11108:SF1">
    <property type="entry name" value="FERROCHELATASE, MITOCHONDRIAL"/>
    <property type="match status" value="1"/>
</dbReference>
<dbReference type="Reactome" id="R-CEL-9837999">
    <property type="pathway name" value="Mitochondrial protein degradation"/>
</dbReference>
<dbReference type="Gene3D" id="3.40.50.1400">
    <property type="match status" value="1"/>
</dbReference>
<dbReference type="STRING" id="6239.K07G5.6.1"/>
<dbReference type="Proteomes" id="UP000001940">
    <property type="component" value="Chromosome I"/>
</dbReference>
<evidence type="ECO:0000256" key="1">
    <source>
        <dbReference type="RuleBase" id="RU004185"/>
    </source>
</evidence>
<evidence type="ECO:0000313" key="2">
    <source>
        <dbReference type="EMBL" id="CAC35821.1"/>
    </source>
</evidence>
<dbReference type="RefSeq" id="NP_492023.1">
    <property type="nucleotide sequence ID" value="NM_059622.8"/>
</dbReference>
<organism evidence="2 3">
    <name type="scientific">Caenorhabditis elegans</name>
    <dbReference type="NCBI Taxonomy" id="6239"/>
    <lineage>
        <taxon>Eukaryota</taxon>
        <taxon>Metazoa</taxon>
        <taxon>Ecdysozoa</taxon>
        <taxon>Nematoda</taxon>
        <taxon>Chromadorea</taxon>
        <taxon>Rhabditida</taxon>
        <taxon>Rhabditina</taxon>
        <taxon>Rhabditomorpha</taxon>
        <taxon>Rhabditoidea</taxon>
        <taxon>Rhabditidae</taxon>
        <taxon>Peloderinae</taxon>
        <taxon>Caenorhabditis</taxon>
    </lineage>
</organism>
<dbReference type="WormBase" id="K07G5.6">
    <property type="protein sequence ID" value="CE26899"/>
    <property type="gene ID" value="WBGene00010645"/>
    <property type="gene designation" value="fecl-1"/>
</dbReference>
<dbReference type="GO" id="GO:0005739">
    <property type="term" value="C:mitochondrion"/>
    <property type="evidence" value="ECO:0000318"/>
    <property type="project" value="GO_Central"/>
</dbReference>
<dbReference type="HOGENOM" id="CLU_744387_0_0_1"/>
<dbReference type="Reactome" id="R-CEL-189451">
    <property type="pathway name" value="Heme biosynthesis"/>
</dbReference>
<dbReference type="InterPro" id="IPR001015">
    <property type="entry name" value="Ferrochelatase"/>
</dbReference>
<comment type="similarity">
    <text evidence="1">Belongs to the ferrochelatase family.</text>
</comment>
<dbReference type="Pfam" id="PF00762">
    <property type="entry name" value="Ferrochelatase"/>
    <property type="match status" value="1"/>
</dbReference>
<protein>
    <submittedName>
        <fullName evidence="2">FErroChelatase-Like</fullName>
    </submittedName>
</protein>
<evidence type="ECO:0000313" key="3">
    <source>
        <dbReference type="Proteomes" id="UP000001940"/>
    </source>
</evidence>
<dbReference type="EMBL" id="BX284601">
    <property type="protein sequence ID" value="CAC35821.1"/>
    <property type="molecule type" value="Genomic_DNA"/>
</dbReference>
<dbReference type="PaxDb" id="6239-K07G5.6.1"/>
<dbReference type="CTD" id="172454"/>
<dbReference type="AlphaFoldDB" id="G5EBW5"/>
<dbReference type="GO" id="GO:0006783">
    <property type="term" value="P:heme biosynthetic process"/>
    <property type="evidence" value="ECO:0000318"/>
    <property type="project" value="GO_Central"/>
</dbReference>
<keyword evidence="5" id="KW-1267">Proteomics identification</keyword>
<dbReference type="SMR" id="G5EBW5"/>
<dbReference type="FunCoup" id="G5EBW5">
    <property type="interactions" value="784"/>
</dbReference>
<accession>G5EBW5</accession>
<dbReference type="InParanoid" id="G5EBW5"/>
<dbReference type="PANTHER" id="PTHR11108">
    <property type="entry name" value="FERROCHELATASE"/>
    <property type="match status" value="1"/>
</dbReference>
<dbReference type="SUPFAM" id="SSF53800">
    <property type="entry name" value="Chelatase"/>
    <property type="match status" value="1"/>
</dbReference>
<dbReference type="AGR" id="WB:WBGene00010645"/>